<dbReference type="Gene3D" id="3.30.530.20">
    <property type="match status" value="1"/>
</dbReference>
<feature type="domain" description="ABM" evidence="1">
    <location>
        <begin position="178"/>
        <end position="268"/>
    </location>
</feature>
<dbReference type="Pfam" id="PF03992">
    <property type="entry name" value="ABM"/>
    <property type="match status" value="1"/>
</dbReference>
<evidence type="ECO:0000259" key="1">
    <source>
        <dbReference type="PROSITE" id="PS51725"/>
    </source>
</evidence>
<proteinExistence type="predicted"/>
<dbReference type="InterPro" id="IPR023393">
    <property type="entry name" value="START-like_dom_sf"/>
</dbReference>
<dbReference type="SUPFAM" id="SSF55961">
    <property type="entry name" value="Bet v1-like"/>
    <property type="match status" value="1"/>
</dbReference>
<dbReference type="InterPro" id="IPR007138">
    <property type="entry name" value="ABM_dom"/>
</dbReference>
<dbReference type="InterPro" id="IPR005031">
    <property type="entry name" value="COQ10_START"/>
</dbReference>
<sequence length="279" mass="31657">MAGRTDNSVVIDAPVQLVWDMTNDVSQWAVLFEEYAESEVLAVDGDTVRFRLTTQPDEDGKQWSWVSERTRDLENRTVTARRLDNGLFEYMNIRWEYTEGPDGVRMRWIQEFSMKPSAPVDDSGAEDHLNRQTVKEMARIKKLIEEAAARAGVDGGIPAEGKDSVRDATGNGDPGPVFRVLLRAEIADGKEKEFEDAWREIGQVITGQPANLGQWLMRSHDEPGVYYIISDWTDEERFRAFERSEEHVGHRSTLQPFRTKGSMVTTDVVAAMTKAGQTW</sequence>
<reference evidence="2" key="1">
    <citation type="journal article" date="2007" name="J. Am. Chem. Soc.">
        <title>Molecular analysis of the benastatin biosynthetic pathway and genetic engineering of altered fatty acid-polyketide hybrids.</title>
        <authorList>
            <person name="Xu Z."/>
            <person name="Schenk A."/>
            <person name="Hertweck C."/>
        </authorList>
    </citation>
    <scope>NUCLEOTIDE SEQUENCE</scope>
</reference>
<dbReference type="AlphaFoldDB" id="B1GSN4"/>
<gene>
    <name evidence="2" type="primary">benH</name>
</gene>
<name>B1GSN4_9ACTN</name>
<dbReference type="SUPFAM" id="SSF54909">
    <property type="entry name" value="Dimeric alpha+beta barrel"/>
    <property type="match status" value="1"/>
</dbReference>
<dbReference type="Gene3D" id="3.30.70.100">
    <property type="match status" value="1"/>
</dbReference>
<dbReference type="CDD" id="cd08860">
    <property type="entry name" value="TcmN_ARO-CYC_like"/>
    <property type="match status" value="1"/>
</dbReference>
<dbReference type="Pfam" id="PF03364">
    <property type="entry name" value="Polyketide_cyc"/>
    <property type="match status" value="1"/>
</dbReference>
<organism evidence="2">
    <name type="scientific">Streptomyces sp. A2991200</name>
    <dbReference type="NCBI Taxonomy" id="431672"/>
    <lineage>
        <taxon>Bacteria</taxon>
        <taxon>Bacillati</taxon>
        <taxon>Actinomycetota</taxon>
        <taxon>Actinomycetes</taxon>
        <taxon>Kitasatosporales</taxon>
        <taxon>Streptomycetaceae</taxon>
        <taxon>Streptomyces</taxon>
    </lineage>
</organism>
<dbReference type="PROSITE" id="PS51725">
    <property type="entry name" value="ABM"/>
    <property type="match status" value="1"/>
</dbReference>
<protein>
    <submittedName>
        <fullName evidence="2">BenH protein</fullName>
    </submittedName>
</protein>
<dbReference type="EMBL" id="AM501485">
    <property type="protein sequence ID" value="CAM58801.1"/>
    <property type="molecule type" value="Genomic_DNA"/>
</dbReference>
<accession>B1GSN4</accession>
<dbReference type="InterPro" id="IPR011008">
    <property type="entry name" value="Dimeric_a/b-barrel"/>
</dbReference>
<evidence type="ECO:0000313" key="2">
    <source>
        <dbReference type="EMBL" id="CAM58801.1"/>
    </source>
</evidence>